<name>A0A8S1N0Q7_PARPR</name>
<proteinExistence type="predicted"/>
<sequence>MSVAPSQFEKCYKHPSNDIVLFCMSLECRQPLCKDCCKLHVQQHNQNGTQAQLDTVDNVRQQLLNNVHEMKIKFEEERTILHHFNVSESPELLKQIQNKLQRIKQTLMTAVNEYCIQLEEQVKQKIHLQKQSHPGERKDLHHKLNQIIINLDQQEKMLLQPKYIRGCLMVMSDEQNHDFEQLTLEVDDALKIYLSNAFDVYVHDDKLQKIIQTFTEYVDIYQVNLKEELEHLSKKIRDNSQLVPQIPKKNIQYQKIAQQPIPIKETKQYHSIYDEKFSSNNFASQSQFKRSYGDKKQDQYYQKIYQ</sequence>
<gene>
    <name evidence="1" type="ORF">PPRIM_AZ9-3.1.T0700009</name>
</gene>
<evidence type="ECO:0000313" key="2">
    <source>
        <dbReference type="Proteomes" id="UP000688137"/>
    </source>
</evidence>
<evidence type="ECO:0000313" key="1">
    <source>
        <dbReference type="EMBL" id="CAD8083336.1"/>
    </source>
</evidence>
<comment type="caution">
    <text evidence="1">The sequence shown here is derived from an EMBL/GenBank/DDBJ whole genome shotgun (WGS) entry which is preliminary data.</text>
</comment>
<dbReference type="AlphaFoldDB" id="A0A8S1N0Q7"/>
<organism evidence="1 2">
    <name type="scientific">Paramecium primaurelia</name>
    <dbReference type="NCBI Taxonomy" id="5886"/>
    <lineage>
        <taxon>Eukaryota</taxon>
        <taxon>Sar</taxon>
        <taxon>Alveolata</taxon>
        <taxon>Ciliophora</taxon>
        <taxon>Intramacronucleata</taxon>
        <taxon>Oligohymenophorea</taxon>
        <taxon>Peniculida</taxon>
        <taxon>Parameciidae</taxon>
        <taxon>Paramecium</taxon>
    </lineage>
</organism>
<keyword evidence="2" id="KW-1185">Reference proteome</keyword>
<dbReference type="Proteomes" id="UP000688137">
    <property type="component" value="Unassembled WGS sequence"/>
</dbReference>
<accession>A0A8S1N0Q7</accession>
<dbReference type="EMBL" id="CAJJDM010000073">
    <property type="protein sequence ID" value="CAD8083336.1"/>
    <property type="molecule type" value="Genomic_DNA"/>
</dbReference>
<protein>
    <recommendedName>
        <fullName evidence="3">B box-type domain-containing protein</fullName>
    </recommendedName>
</protein>
<dbReference type="OMA" id="KHPSNDI"/>
<reference evidence="1" key="1">
    <citation type="submission" date="2021-01" db="EMBL/GenBank/DDBJ databases">
        <authorList>
            <consortium name="Genoscope - CEA"/>
            <person name="William W."/>
        </authorList>
    </citation>
    <scope>NUCLEOTIDE SEQUENCE</scope>
</reference>
<evidence type="ECO:0008006" key="3">
    <source>
        <dbReference type="Google" id="ProtNLM"/>
    </source>
</evidence>